<organism evidence="3 4">
    <name type="scientific">Streptomyces viridosporus T7A</name>
    <dbReference type="NCBI Taxonomy" id="665577"/>
    <lineage>
        <taxon>Bacteria</taxon>
        <taxon>Bacillati</taxon>
        <taxon>Actinomycetota</taxon>
        <taxon>Actinomycetes</taxon>
        <taxon>Kitasatosporales</taxon>
        <taxon>Streptomycetaceae</taxon>
        <taxon>Streptomyces</taxon>
    </lineage>
</organism>
<accession>A0ABX6AG73</accession>
<feature type="transmembrane region" description="Helical" evidence="2">
    <location>
        <begin position="299"/>
        <end position="320"/>
    </location>
</feature>
<proteinExistence type="predicted"/>
<sequence length="436" mass="44549">MRTAPGADAGAQRSWRPGPRRLASLLAGRTAFRLTLLGANTALLASWGQGPYERYAAAMGTAQVLTTVTSLGIEKSALKLVPRARRTGPQLITVFLCCAGVLTAAVVLWLAGTALLHPPRGGAVALLAGLYMALLGLNTVLVGLCRALGRDRADIANFTALSLLVVTGTGGATLLGWGPEGFTGWILGGTALLNLAHVPALLRSAARPVRRGAAGPAVSTSALMACGDVAAAGTVSILFALLGASRHHEQTGHLYLMVLASSVLLNGFGYLLRLFQPHVSLTLRSLDAAELDRRVVRRLLPLAAAGAAWTAAALLLARFVQDSGLLPPPVVVLLLYVLCIPLVFAMGSLNYLLENAGARTLRATAAASAAGLVCAVLLGTLLVPVLGALGAVGALAAGEAAHALAAWLLLGPSSRSRRPPVPAAVAAAPTDLGVPR</sequence>
<feature type="transmembrane region" description="Helical" evidence="2">
    <location>
        <begin position="156"/>
        <end position="176"/>
    </location>
</feature>
<evidence type="ECO:0000256" key="2">
    <source>
        <dbReference type="SAM" id="Phobius"/>
    </source>
</evidence>
<reference evidence="3 4" key="1">
    <citation type="submission" date="2017-09" db="EMBL/GenBank/DDBJ databases">
        <authorList>
            <person name="Lee N."/>
            <person name="Cho B.-K."/>
        </authorList>
    </citation>
    <scope>NUCLEOTIDE SEQUENCE [LARGE SCALE GENOMIC DNA]</scope>
    <source>
        <strain evidence="3 4">ATCC 39115</strain>
    </source>
</reference>
<dbReference type="RefSeq" id="WP_150474952.1">
    <property type="nucleotide sequence ID" value="NZ_CP023700.1"/>
</dbReference>
<protein>
    <recommendedName>
        <fullName evidence="5">Lipopolysaccharide biosynthesis protein</fullName>
    </recommendedName>
</protein>
<feature type="transmembrane region" description="Helical" evidence="2">
    <location>
        <begin position="182"/>
        <end position="202"/>
    </location>
</feature>
<gene>
    <name evidence="3" type="ORF">CP969_20725</name>
</gene>
<keyword evidence="2" id="KW-0812">Transmembrane</keyword>
<feature type="transmembrane region" description="Helical" evidence="2">
    <location>
        <begin position="254"/>
        <end position="275"/>
    </location>
</feature>
<evidence type="ECO:0008006" key="5">
    <source>
        <dbReference type="Google" id="ProtNLM"/>
    </source>
</evidence>
<feature type="transmembrane region" description="Helical" evidence="2">
    <location>
        <begin position="332"/>
        <end position="353"/>
    </location>
</feature>
<feature type="transmembrane region" description="Helical" evidence="2">
    <location>
        <begin position="122"/>
        <end position="144"/>
    </location>
</feature>
<keyword evidence="2" id="KW-0472">Membrane</keyword>
<evidence type="ECO:0000313" key="4">
    <source>
        <dbReference type="Proteomes" id="UP000327143"/>
    </source>
</evidence>
<feature type="region of interest" description="Disordered" evidence="1">
    <location>
        <begin position="415"/>
        <end position="436"/>
    </location>
</feature>
<evidence type="ECO:0000256" key="1">
    <source>
        <dbReference type="SAM" id="MobiDB-lite"/>
    </source>
</evidence>
<dbReference type="EMBL" id="CP023700">
    <property type="protein sequence ID" value="QEU86834.1"/>
    <property type="molecule type" value="Genomic_DNA"/>
</dbReference>
<dbReference type="Proteomes" id="UP000327143">
    <property type="component" value="Chromosome"/>
</dbReference>
<keyword evidence="4" id="KW-1185">Reference proteome</keyword>
<feature type="transmembrane region" description="Helical" evidence="2">
    <location>
        <begin position="222"/>
        <end position="242"/>
    </location>
</feature>
<evidence type="ECO:0000313" key="3">
    <source>
        <dbReference type="EMBL" id="QEU86834.1"/>
    </source>
</evidence>
<name>A0ABX6AG73_STRVD</name>
<feature type="transmembrane region" description="Helical" evidence="2">
    <location>
        <begin position="365"/>
        <end position="383"/>
    </location>
</feature>
<feature type="transmembrane region" description="Helical" evidence="2">
    <location>
        <begin position="94"/>
        <end position="116"/>
    </location>
</feature>
<keyword evidence="2" id="KW-1133">Transmembrane helix</keyword>